<dbReference type="InterPro" id="IPR013324">
    <property type="entry name" value="RNA_pol_sigma_r3/r4-like"/>
</dbReference>
<dbReference type="InterPro" id="IPR007630">
    <property type="entry name" value="RNA_pol_sigma70_r4"/>
</dbReference>
<evidence type="ECO:0000256" key="1">
    <source>
        <dbReference type="ARBA" id="ARBA00007788"/>
    </source>
</evidence>
<evidence type="ECO:0000313" key="9">
    <source>
        <dbReference type="EMBL" id="KAF3502921.1"/>
    </source>
</evidence>
<accession>A0A8S9NLD5</accession>
<dbReference type="SUPFAM" id="SSF88659">
    <property type="entry name" value="Sigma3 and sigma4 domains of RNA polymerase sigma factors"/>
    <property type="match status" value="4"/>
</dbReference>
<feature type="domain" description="RNA polymerase sigma-70 region 3" evidence="6">
    <location>
        <begin position="14"/>
        <end position="52"/>
    </location>
</feature>
<dbReference type="InterPro" id="IPR007624">
    <property type="entry name" value="RNA_pol_sigma70_r3"/>
</dbReference>
<evidence type="ECO:0000259" key="7">
    <source>
        <dbReference type="Pfam" id="PF04542"/>
    </source>
</evidence>
<dbReference type="NCBIfam" id="TIGR02937">
    <property type="entry name" value="sigma70-ECF"/>
    <property type="match status" value="2"/>
</dbReference>
<evidence type="ECO:0000259" key="6">
    <source>
        <dbReference type="Pfam" id="PF04539"/>
    </source>
</evidence>
<dbReference type="GO" id="GO:0006352">
    <property type="term" value="P:DNA-templated transcription initiation"/>
    <property type="evidence" value="ECO:0007669"/>
    <property type="project" value="InterPro"/>
</dbReference>
<dbReference type="InterPro" id="IPR050239">
    <property type="entry name" value="Sigma-70_RNA_pol_init_factors"/>
</dbReference>
<dbReference type="InterPro" id="IPR036388">
    <property type="entry name" value="WH-like_DNA-bd_sf"/>
</dbReference>
<dbReference type="InterPro" id="IPR007627">
    <property type="entry name" value="RNA_pol_sigma70_r2"/>
</dbReference>
<proteinExistence type="inferred from homology"/>
<dbReference type="PANTHER" id="PTHR30603">
    <property type="entry name" value="RNA POLYMERASE SIGMA FACTOR RPO"/>
    <property type="match status" value="1"/>
</dbReference>
<dbReference type="GO" id="GO:0016987">
    <property type="term" value="F:sigma factor activity"/>
    <property type="evidence" value="ECO:0007669"/>
    <property type="project" value="UniProtKB-KW"/>
</dbReference>
<dbReference type="Proteomes" id="UP000712600">
    <property type="component" value="Unassembled WGS sequence"/>
</dbReference>
<dbReference type="Gene3D" id="1.10.1740.10">
    <property type="match status" value="2"/>
</dbReference>
<sequence length="548" mass="62847">MIIAQVDGFDWTALLEVKDELQKSLGREPREAEIAGEINMSVAEVKMKIKVGKAARNKLIKHNLRLVLFVMNKYFQDFTNGPKFQDLCQAGMRGLITAIDRFEPKRKFRLSTYGLFWIRHAIIRSMTTSNFTRVPFGLESVRVEIYKAKMELLFELGRLPTDEEVVERLKISPERYHEVLRAAKPVYSLNTKHSVTQEEFINGITDVDGVGADNRRQPALLRLALDDVLDSLKPKESLVIRQRYGLDGKGDRTLGEIAGNLNISREMALLEVKDELQKSLGREPREAEIAGEINMSVAEVKMKIKVGKAARNKLIKHNLRLVLFVMNKYFQDFTNGPKFQDLCQAGMRGLITAIDRFEPKRKFRLSTYGLFWIRHAIIRSMTTSNFTRVPFGLESVRVEIYNAKMELLFELGRLPTDEEVVERLKISPERYREVLRAAKPVYSLNTKHSVTQEEFINGITDVDGVGADNRRQPALLRLALDDVLDSLKPKESLVIRQRYGLDGKGDRTLGEIAGNLNISREMVRKHEVKALMKLKHQARVDYLRQHII</sequence>
<feature type="domain" description="RNA polymerase sigma-70 region 2" evidence="7">
    <location>
        <begin position="314"/>
        <end position="381"/>
    </location>
</feature>
<keyword evidence="2" id="KW-0805">Transcription regulation</keyword>
<organism evidence="9 10">
    <name type="scientific">Brassica cretica</name>
    <name type="common">Mustard</name>
    <dbReference type="NCBI Taxonomy" id="69181"/>
    <lineage>
        <taxon>Eukaryota</taxon>
        <taxon>Viridiplantae</taxon>
        <taxon>Streptophyta</taxon>
        <taxon>Embryophyta</taxon>
        <taxon>Tracheophyta</taxon>
        <taxon>Spermatophyta</taxon>
        <taxon>Magnoliopsida</taxon>
        <taxon>eudicotyledons</taxon>
        <taxon>Gunneridae</taxon>
        <taxon>Pentapetalae</taxon>
        <taxon>rosids</taxon>
        <taxon>malvids</taxon>
        <taxon>Brassicales</taxon>
        <taxon>Brassicaceae</taxon>
        <taxon>Brassiceae</taxon>
        <taxon>Brassica</taxon>
    </lineage>
</organism>
<evidence type="ECO:0008006" key="11">
    <source>
        <dbReference type="Google" id="ProtNLM"/>
    </source>
</evidence>
<keyword evidence="5" id="KW-0804">Transcription</keyword>
<dbReference type="Gene3D" id="1.10.10.10">
    <property type="entry name" value="Winged helix-like DNA-binding domain superfamily/Winged helix DNA-binding domain"/>
    <property type="match status" value="6"/>
</dbReference>
<dbReference type="InterPro" id="IPR014284">
    <property type="entry name" value="RNA_pol_sigma-70_dom"/>
</dbReference>
<dbReference type="Pfam" id="PF04545">
    <property type="entry name" value="Sigma70_r4"/>
    <property type="match status" value="2"/>
</dbReference>
<protein>
    <recommendedName>
        <fullName evidence="11">RNA polymerase sigma-70 domain-containing protein</fullName>
    </recommendedName>
</protein>
<feature type="domain" description="RNA polymerase sigma-70 region 3" evidence="6">
    <location>
        <begin position="269"/>
        <end position="307"/>
    </location>
</feature>
<evidence type="ECO:0000256" key="2">
    <source>
        <dbReference type="ARBA" id="ARBA00023015"/>
    </source>
</evidence>
<dbReference type="Pfam" id="PF04539">
    <property type="entry name" value="Sigma70_r3"/>
    <property type="match status" value="4"/>
</dbReference>
<dbReference type="PRINTS" id="PR00046">
    <property type="entry name" value="SIGMA70FCT"/>
</dbReference>
<keyword evidence="4" id="KW-0238">DNA-binding</keyword>
<evidence type="ECO:0000256" key="5">
    <source>
        <dbReference type="ARBA" id="ARBA00023163"/>
    </source>
</evidence>
<comment type="caution">
    <text evidence="9">The sequence shown here is derived from an EMBL/GenBank/DDBJ whole genome shotgun (WGS) entry which is preliminary data.</text>
</comment>
<dbReference type="GO" id="GO:0071482">
    <property type="term" value="P:cellular response to light stimulus"/>
    <property type="evidence" value="ECO:0007669"/>
    <property type="project" value="UniProtKB-ARBA"/>
</dbReference>
<reference evidence="9" key="1">
    <citation type="submission" date="2019-12" db="EMBL/GenBank/DDBJ databases">
        <title>Genome sequencing and annotation of Brassica cretica.</title>
        <authorList>
            <person name="Studholme D.J."/>
            <person name="Sarris P."/>
        </authorList>
    </citation>
    <scope>NUCLEOTIDE SEQUENCE</scope>
    <source>
        <strain evidence="9">PFS-109/04</strain>
        <tissue evidence="9">Leaf</tissue>
    </source>
</reference>
<dbReference type="SUPFAM" id="SSF88946">
    <property type="entry name" value="Sigma2 domain of RNA polymerase sigma factors"/>
    <property type="match status" value="2"/>
</dbReference>
<dbReference type="EMBL" id="QGKX02001621">
    <property type="protein sequence ID" value="KAF3502921.1"/>
    <property type="molecule type" value="Genomic_DNA"/>
</dbReference>
<evidence type="ECO:0000256" key="4">
    <source>
        <dbReference type="ARBA" id="ARBA00023125"/>
    </source>
</evidence>
<evidence type="ECO:0000259" key="8">
    <source>
        <dbReference type="Pfam" id="PF04545"/>
    </source>
</evidence>
<keyword evidence="3" id="KW-0731">Sigma factor</keyword>
<comment type="similarity">
    <text evidence="1">Belongs to the sigma-70 factor family.</text>
</comment>
<feature type="domain" description="RNA polymerase sigma-70 region 2" evidence="7">
    <location>
        <begin position="59"/>
        <end position="126"/>
    </location>
</feature>
<feature type="domain" description="RNA polymerase sigma-70 region 3" evidence="6">
    <location>
        <begin position="398"/>
        <end position="467"/>
    </location>
</feature>
<gene>
    <name evidence="9" type="ORF">F2Q69_00039896</name>
</gene>
<feature type="domain" description="RNA polymerase sigma-70 region 4" evidence="8">
    <location>
        <begin position="228"/>
        <end position="266"/>
    </location>
</feature>
<evidence type="ECO:0000256" key="3">
    <source>
        <dbReference type="ARBA" id="ARBA00023082"/>
    </source>
</evidence>
<feature type="domain" description="RNA polymerase sigma-70 region 4" evidence="8">
    <location>
        <begin position="483"/>
        <end position="536"/>
    </location>
</feature>
<dbReference type="InterPro" id="IPR000943">
    <property type="entry name" value="RNA_pol_sigma70"/>
</dbReference>
<feature type="domain" description="RNA polymerase sigma-70 region 3" evidence="6">
    <location>
        <begin position="143"/>
        <end position="212"/>
    </location>
</feature>
<dbReference type="Pfam" id="PF04542">
    <property type="entry name" value="Sigma70_r2"/>
    <property type="match status" value="2"/>
</dbReference>
<name>A0A8S9NLD5_BRACR</name>
<dbReference type="GO" id="GO:0003677">
    <property type="term" value="F:DNA binding"/>
    <property type="evidence" value="ECO:0007669"/>
    <property type="project" value="UniProtKB-KW"/>
</dbReference>
<dbReference type="PANTHER" id="PTHR30603:SF4">
    <property type="entry name" value="RNA POLYMERASE SIGMA FACTOR SIGE, CHLOROPLASTIC_MITOCHONDRIAL"/>
    <property type="match status" value="1"/>
</dbReference>
<dbReference type="InterPro" id="IPR013325">
    <property type="entry name" value="RNA_pol_sigma_r2"/>
</dbReference>
<dbReference type="AlphaFoldDB" id="A0A8S9NLD5"/>
<evidence type="ECO:0000313" key="10">
    <source>
        <dbReference type="Proteomes" id="UP000712600"/>
    </source>
</evidence>